<dbReference type="PANTHER" id="PTHR34219:SF8">
    <property type="entry name" value="PEPSY DOMAIN-CONTAINING PROTEIN"/>
    <property type="match status" value="1"/>
</dbReference>
<dbReference type="Pfam" id="PF03929">
    <property type="entry name" value="PepSY_TM"/>
    <property type="match status" value="1"/>
</dbReference>
<organism evidence="1 2">
    <name type="scientific">Mucilaginibacter ginkgonis</name>
    <dbReference type="NCBI Taxonomy" id="2682091"/>
    <lineage>
        <taxon>Bacteria</taxon>
        <taxon>Pseudomonadati</taxon>
        <taxon>Bacteroidota</taxon>
        <taxon>Sphingobacteriia</taxon>
        <taxon>Sphingobacteriales</taxon>
        <taxon>Sphingobacteriaceae</taxon>
        <taxon>Mucilaginibacter</taxon>
    </lineage>
</organism>
<evidence type="ECO:0000313" key="1">
    <source>
        <dbReference type="EMBL" id="QQL49601.1"/>
    </source>
</evidence>
<dbReference type="InterPro" id="IPR005625">
    <property type="entry name" value="PepSY-ass_TM"/>
</dbReference>
<dbReference type="PANTHER" id="PTHR34219">
    <property type="entry name" value="IRON-REGULATED INNER MEMBRANE PROTEIN-RELATED"/>
    <property type="match status" value="1"/>
</dbReference>
<proteinExistence type="predicted"/>
<keyword evidence="2" id="KW-1185">Reference proteome</keyword>
<reference evidence="1 2" key="1">
    <citation type="submission" date="2020-12" db="EMBL/GenBank/DDBJ databases">
        <title>HMF7856_wgs.fasta genome submission.</title>
        <authorList>
            <person name="Kang H."/>
            <person name="Kim H."/>
            <person name="Joh K."/>
        </authorList>
    </citation>
    <scope>NUCLEOTIDE SEQUENCE [LARGE SCALE GENOMIC DNA]</scope>
    <source>
        <strain evidence="1 2">HMF7856</strain>
    </source>
</reference>
<dbReference type="Proteomes" id="UP000429232">
    <property type="component" value="Chromosome"/>
</dbReference>
<evidence type="ECO:0000313" key="2">
    <source>
        <dbReference type="Proteomes" id="UP000429232"/>
    </source>
</evidence>
<dbReference type="AlphaFoldDB" id="A0A6I4HYL8"/>
<name>A0A6I4HYL8_9SPHI</name>
<accession>A0A6I4HYL8</accession>
<protein>
    <submittedName>
        <fullName evidence="1">PepSY domain-containing protein</fullName>
    </submittedName>
</protein>
<dbReference type="KEGG" id="mgik:GO620_015725"/>
<dbReference type="RefSeq" id="WP_157524711.1">
    <property type="nucleotide sequence ID" value="NZ_CP066775.1"/>
</dbReference>
<gene>
    <name evidence="1" type="ORF">GO620_015725</name>
</gene>
<sequence length="371" mass="42550">MTKSQITKLAFKWHGWLGITAGIFFLLFGITGSMLMFRTDLDRYCNPELHHVQPSATIVSADSIYRQLVRTHPNLKKIVLHDFPSDKYDTYEFMLYKNQQHVTDNYLYFVFVDPYTGKVLSEGSYGNLGPSFFRWLYSFHYSLQLGMPGMLFTALIGLVMLLSLVTGIIIYRKHFWDALRFRAGLRFKNTGSAISSLHRIVGVWAIISTAILFITGFWMNKEHFSAKTWQLQKPHSNHLVKANIDDLVKRSLQIAPGFKPIAVNIPCVTGQEILVRGQMPDTRFCLLKGKASAVTFDPQTGAFKKVIDIDKQNYDKRIDTEIYNLHIGSYGGNAVRWLYVFFGLLPGILSVTGALLWLKKRRRRYRTKVNG</sequence>
<dbReference type="EMBL" id="CP066775">
    <property type="protein sequence ID" value="QQL49601.1"/>
    <property type="molecule type" value="Genomic_DNA"/>
</dbReference>